<accession>A0AAQ4E7P2</accession>
<comment type="caution">
    <text evidence="1">The sequence shown here is derived from an EMBL/GenBank/DDBJ whole genome shotgun (WGS) entry which is preliminary data.</text>
</comment>
<dbReference type="Proteomes" id="UP001321473">
    <property type="component" value="Unassembled WGS sequence"/>
</dbReference>
<keyword evidence="2" id="KW-1185">Reference proteome</keyword>
<name>A0AAQ4E7P2_AMBAM</name>
<gene>
    <name evidence="1" type="ORF">V5799_012799</name>
</gene>
<reference evidence="1 2" key="1">
    <citation type="journal article" date="2023" name="Arcadia Sci">
        <title>De novo assembly of a long-read Amblyomma americanum tick genome.</title>
        <authorList>
            <person name="Chou S."/>
            <person name="Poskanzer K.E."/>
            <person name="Rollins M."/>
            <person name="Thuy-Boun P.S."/>
        </authorList>
    </citation>
    <scope>NUCLEOTIDE SEQUENCE [LARGE SCALE GENOMIC DNA]</scope>
    <source>
        <strain evidence="1">F_SG_1</strain>
        <tissue evidence="1">Salivary glands</tissue>
    </source>
</reference>
<evidence type="ECO:0000313" key="1">
    <source>
        <dbReference type="EMBL" id="KAK8770736.1"/>
    </source>
</evidence>
<dbReference type="EMBL" id="JARKHS020020629">
    <property type="protein sequence ID" value="KAK8770736.1"/>
    <property type="molecule type" value="Genomic_DNA"/>
</dbReference>
<evidence type="ECO:0000313" key="2">
    <source>
        <dbReference type="Proteomes" id="UP001321473"/>
    </source>
</evidence>
<organism evidence="1 2">
    <name type="scientific">Amblyomma americanum</name>
    <name type="common">Lone star tick</name>
    <dbReference type="NCBI Taxonomy" id="6943"/>
    <lineage>
        <taxon>Eukaryota</taxon>
        <taxon>Metazoa</taxon>
        <taxon>Ecdysozoa</taxon>
        <taxon>Arthropoda</taxon>
        <taxon>Chelicerata</taxon>
        <taxon>Arachnida</taxon>
        <taxon>Acari</taxon>
        <taxon>Parasitiformes</taxon>
        <taxon>Ixodida</taxon>
        <taxon>Ixodoidea</taxon>
        <taxon>Ixodidae</taxon>
        <taxon>Amblyomminae</taxon>
        <taxon>Amblyomma</taxon>
    </lineage>
</organism>
<sequence length="68" mass="7462">MSVSFRSFFAVSFPEMGYACKKTPLSDVRDSRCSERGGQRTPRLRSPPSDSCICLVSGEATCDCFTVT</sequence>
<dbReference type="AlphaFoldDB" id="A0AAQ4E7P2"/>
<protein>
    <submittedName>
        <fullName evidence="1">Uncharacterized protein</fullName>
    </submittedName>
</protein>
<proteinExistence type="predicted"/>